<dbReference type="Pfam" id="PF00665">
    <property type="entry name" value="rve"/>
    <property type="match status" value="1"/>
</dbReference>
<dbReference type="Gene3D" id="3.10.20.370">
    <property type="match status" value="1"/>
</dbReference>
<dbReference type="EC" id="2.7.7.49" evidence="1"/>
<dbReference type="InterPro" id="IPR050951">
    <property type="entry name" value="Retrovirus_Pol_polyprotein"/>
</dbReference>
<dbReference type="SUPFAM" id="SSF56672">
    <property type="entry name" value="DNA/RNA polymerases"/>
    <property type="match status" value="1"/>
</dbReference>
<keyword evidence="13" id="KW-1185">Reference proteome</keyword>
<organism evidence="12 13">
    <name type="scientific">Henosepilachna vigintioctopunctata</name>
    <dbReference type="NCBI Taxonomy" id="420089"/>
    <lineage>
        <taxon>Eukaryota</taxon>
        <taxon>Metazoa</taxon>
        <taxon>Ecdysozoa</taxon>
        <taxon>Arthropoda</taxon>
        <taxon>Hexapoda</taxon>
        <taxon>Insecta</taxon>
        <taxon>Pterygota</taxon>
        <taxon>Neoptera</taxon>
        <taxon>Endopterygota</taxon>
        <taxon>Coleoptera</taxon>
        <taxon>Polyphaga</taxon>
        <taxon>Cucujiformia</taxon>
        <taxon>Coccinelloidea</taxon>
        <taxon>Coccinellidae</taxon>
        <taxon>Epilachninae</taxon>
        <taxon>Epilachnini</taxon>
        <taxon>Henosepilachna</taxon>
    </lineage>
</organism>
<proteinExistence type="predicted"/>
<dbReference type="GO" id="GO:0006508">
    <property type="term" value="P:proteolysis"/>
    <property type="evidence" value="ECO:0007669"/>
    <property type="project" value="UniProtKB-KW"/>
</dbReference>
<feature type="compositionally biased region" description="Basic and acidic residues" evidence="9">
    <location>
        <begin position="983"/>
        <end position="1000"/>
    </location>
</feature>
<dbReference type="Pfam" id="PF00078">
    <property type="entry name" value="RVT_1"/>
    <property type="match status" value="1"/>
</dbReference>
<dbReference type="InterPro" id="IPR041373">
    <property type="entry name" value="RT_RNaseH"/>
</dbReference>
<protein>
    <recommendedName>
        <fullName evidence="1">RNA-directed DNA polymerase</fullName>
        <ecNumber evidence="1">2.7.7.49</ecNumber>
    </recommendedName>
</protein>
<evidence type="ECO:0000256" key="4">
    <source>
        <dbReference type="ARBA" id="ARBA00022695"/>
    </source>
</evidence>
<accession>A0AAW1U1P2</accession>
<dbReference type="InterPro" id="IPR041588">
    <property type="entry name" value="Integrase_H2C2"/>
</dbReference>
<evidence type="ECO:0000256" key="9">
    <source>
        <dbReference type="SAM" id="MobiDB-lite"/>
    </source>
</evidence>
<keyword evidence="8" id="KW-0695">RNA-directed DNA polymerase</keyword>
<keyword evidence="5" id="KW-0540">Nuclease</keyword>
<evidence type="ECO:0000313" key="12">
    <source>
        <dbReference type="EMBL" id="KAK9876430.1"/>
    </source>
</evidence>
<evidence type="ECO:0000256" key="5">
    <source>
        <dbReference type="ARBA" id="ARBA00022722"/>
    </source>
</evidence>
<dbReference type="FunFam" id="3.10.10.10:FF:000007">
    <property type="entry name" value="Retrovirus-related Pol polyprotein from transposon 17.6-like Protein"/>
    <property type="match status" value="1"/>
</dbReference>
<feature type="region of interest" description="Disordered" evidence="9">
    <location>
        <begin position="983"/>
        <end position="1002"/>
    </location>
</feature>
<evidence type="ECO:0000256" key="1">
    <source>
        <dbReference type="ARBA" id="ARBA00012493"/>
    </source>
</evidence>
<dbReference type="PANTHER" id="PTHR37984">
    <property type="entry name" value="PROTEIN CBG26694"/>
    <property type="match status" value="1"/>
</dbReference>
<evidence type="ECO:0000313" key="13">
    <source>
        <dbReference type="Proteomes" id="UP001431783"/>
    </source>
</evidence>
<feature type="domain" description="Reverse transcriptase" evidence="10">
    <location>
        <begin position="153"/>
        <end position="337"/>
    </location>
</feature>
<evidence type="ECO:0000259" key="10">
    <source>
        <dbReference type="PROSITE" id="PS50878"/>
    </source>
</evidence>
<dbReference type="GO" id="GO:0008233">
    <property type="term" value="F:peptidase activity"/>
    <property type="evidence" value="ECO:0007669"/>
    <property type="project" value="UniProtKB-KW"/>
</dbReference>
<dbReference type="GO" id="GO:0042575">
    <property type="term" value="C:DNA polymerase complex"/>
    <property type="evidence" value="ECO:0007669"/>
    <property type="project" value="UniProtKB-ARBA"/>
</dbReference>
<dbReference type="Proteomes" id="UP001431783">
    <property type="component" value="Unassembled WGS sequence"/>
</dbReference>
<dbReference type="CDD" id="cd09274">
    <property type="entry name" value="RNase_HI_RT_Ty3"/>
    <property type="match status" value="1"/>
</dbReference>
<evidence type="ECO:0000256" key="7">
    <source>
        <dbReference type="ARBA" id="ARBA00022801"/>
    </source>
</evidence>
<dbReference type="GO" id="GO:0015074">
    <property type="term" value="P:DNA integration"/>
    <property type="evidence" value="ECO:0007669"/>
    <property type="project" value="InterPro"/>
</dbReference>
<dbReference type="Gene3D" id="3.10.10.10">
    <property type="entry name" value="HIV Type 1 Reverse Transcriptase, subunit A, domain 1"/>
    <property type="match status" value="1"/>
</dbReference>
<keyword evidence="2" id="KW-0645">Protease</keyword>
<dbReference type="EMBL" id="JARQZJ010000036">
    <property type="protein sequence ID" value="KAK9876430.1"/>
    <property type="molecule type" value="Genomic_DNA"/>
</dbReference>
<dbReference type="Gene3D" id="3.30.70.270">
    <property type="match status" value="2"/>
</dbReference>
<evidence type="ECO:0000259" key="11">
    <source>
        <dbReference type="PROSITE" id="PS50994"/>
    </source>
</evidence>
<dbReference type="InterPro" id="IPR012337">
    <property type="entry name" value="RNaseH-like_sf"/>
</dbReference>
<dbReference type="CDD" id="cd01647">
    <property type="entry name" value="RT_LTR"/>
    <property type="match status" value="1"/>
</dbReference>
<keyword evidence="3" id="KW-0808">Transferase</keyword>
<dbReference type="SUPFAM" id="SSF53098">
    <property type="entry name" value="Ribonuclease H-like"/>
    <property type="match status" value="1"/>
</dbReference>
<dbReference type="InterPro" id="IPR000477">
    <property type="entry name" value="RT_dom"/>
</dbReference>
<dbReference type="PANTHER" id="PTHR37984:SF5">
    <property type="entry name" value="PROTEIN NYNRIN-LIKE"/>
    <property type="match status" value="1"/>
</dbReference>
<comment type="caution">
    <text evidence="12">The sequence shown here is derived from an EMBL/GenBank/DDBJ whole genome shotgun (WGS) entry which is preliminary data.</text>
</comment>
<dbReference type="FunFam" id="3.30.70.270:FF:000026">
    <property type="entry name" value="Transposon Ty3-G Gag-Pol polyprotein"/>
    <property type="match status" value="1"/>
</dbReference>
<feature type="domain" description="Integrase catalytic" evidence="11">
    <location>
        <begin position="791"/>
        <end position="942"/>
    </location>
</feature>
<sequence>MRQETSNEKVLLPVFREFQINDFHPFILYKFHKNYDGLIVADFLNKYGFNLDFKNQILTNEHSQIPFKYQKVSQKPSNIPIDLSHLESKIRSQLTKILQQNEEVLQLPRQPLNFSSSIKHKIRTIDETPIHCKIYRYPEIHKKEIENQINEMLEKQIIRPSNSPWSFPIVIVPKKQDLSGKTKWRIAIDYRKLNDKTIDDKYPLPHIDSILDKLGNKKYFTILDLASGFHQIELDEESIEKTAFTVDNGHYEFLRMPFGLKTAPATFQRLMNNILKYYLGKICYVYMDDVVIFSDTAEQHLADIHNVLEAFKKDNLKIQLDKCHFFQTEIEFLVHIITPEGIKPNPKKLKAITNFPIPKTQREIKSFLGLVGYYRKFIPNFSKISKPLTVCLKKEAKINIDDPKYIEAFQICKRNLLNDPILKYPDFEKPFVLTTDASGYAIGSILSQGNPPNDFPIAFASRTLNEAETRYSTIEKELLAIVWSCKYFRPYLFGRKFTIYTDHKPLCWLFSLKEPNSRLMRWRIKLEEFDYEIKYKKGSNINVDALSRIKIEDNNGQINAIEDDLLSIVNQVTTEELDECLNLLDSQKHDEIENQDENILDFQIEDITVHSAIENPIFELPITERSVNSAQLQIIIKIAPNYNVAKIKIFGDKFRLRVSINDIENDLFKFIKEYVQPKKSYTIYFASQELEKPLIRILQEKFDYKAFDIRISKLYLEDVEDKEEQLLRVQQFHETKTAHRGLRENLLSLKRKYYWPNMDKDVRNYINSCEICQKNKYERTPIQLQFKPNPTGSKPFTHIYCDTIKFNQTNCLSVIDSFSRLGQCYPLLQKTGTEILDKLLIFFSHYGVPNKMTCDNGVEFKNNAIQDFCKIHKIEIHYITNYNPNSNGIVERFHSTLIEQLRTITEKNLTFQNRLSQALLSYNNANHSSLDMTPMQIIKADLNYSLPVERTHNEEIQNYVEHYANNLKDISKHLEQNKKKNIERLEKTNEKRSAKTDHPLNENPTYIKCPITRKLDPIFKGIDATEIDNLHIRDNKNKHIYHKKILKQRKN</sequence>
<dbReference type="GO" id="GO:0004519">
    <property type="term" value="F:endonuclease activity"/>
    <property type="evidence" value="ECO:0007669"/>
    <property type="project" value="UniProtKB-KW"/>
</dbReference>
<dbReference type="Gene3D" id="3.30.420.10">
    <property type="entry name" value="Ribonuclease H-like superfamily/Ribonuclease H"/>
    <property type="match status" value="1"/>
</dbReference>
<name>A0AAW1U1P2_9CUCU</name>
<dbReference type="GO" id="GO:0003964">
    <property type="term" value="F:RNA-directed DNA polymerase activity"/>
    <property type="evidence" value="ECO:0007669"/>
    <property type="project" value="UniProtKB-KW"/>
</dbReference>
<evidence type="ECO:0000256" key="2">
    <source>
        <dbReference type="ARBA" id="ARBA00022670"/>
    </source>
</evidence>
<dbReference type="InterPro" id="IPR001584">
    <property type="entry name" value="Integrase_cat-core"/>
</dbReference>
<evidence type="ECO:0000256" key="8">
    <source>
        <dbReference type="ARBA" id="ARBA00022918"/>
    </source>
</evidence>
<dbReference type="Gene3D" id="1.10.340.70">
    <property type="match status" value="1"/>
</dbReference>
<dbReference type="InterPro" id="IPR043502">
    <property type="entry name" value="DNA/RNA_pol_sf"/>
</dbReference>
<dbReference type="FunFam" id="3.10.20.370:FF:000001">
    <property type="entry name" value="Retrovirus-related Pol polyprotein from transposon 17.6-like protein"/>
    <property type="match status" value="1"/>
</dbReference>
<dbReference type="GO" id="GO:0003676">
    <property type="term" value="F:nucleic acid binding"/>
    <property type="evidence" value="ECO:0007669"/>
    <property type="project" value="InterPro"/>
</dbReference>
<reference evidence="12 13" key="1">
    <citation type="submission" date="2023-03" db="EMBL/GenBank/DDBJ databases">
        <title>Genome insight into feeding habits of ladybird beetles.</title>
        <authorList>
            <person name="Li H.-S."/>
            <person name="Huang Y.-H."/>
            <person name="Pang H."/>
        </authorList>
    </citation>
    <scope>NUCLEOTIDE SEQUENCE [LARGE SCALE GENOMIC DNA]</scope>
    <source>
        <strain evidence="12">SYSU_2023b</strain>
        <tissue evidence="12">Whole body</tissue>
    </source>
</reference>
<dbReference type="PROSITE" id="PS50878">
    <property type="entry name" value="RT_POL"/>
    <property type="match status" value="1"/>
</dbReference>
<evidence type="ECO:0000256" key="3">
    <source>
        <dbReference type="ARBA" id="ARBA00022679"/>
    </source>
</evidence>
<evidence type="ECO:0000256" key="6">
    <source>
        <dbReference type="ARBA" id="ARBA00022759"/>
    </source>
</evidence>
<gene>
    <name evidence="12" type="ORF">WA026_012743</name>
</gene>
<dbReference type="InterPro" id="IPR036397">
    <property type="entry name" value="RNaseH_sf"/>
</dbReference>
<keyword evidence="6" id="KW-0255">Endonuclease</keyword>
<keyword evidence="7" id="KW-0378">Hydrolase</keyword>
<dbReference type="InterPro" id="IPR043128">
    <property type="entry name" value="Rev_trsase/Diguanyl_cyclase"/>
</dbReference>
<dbReference type="AlphaFoldDB" id="A0AAW1U1P2"/>
<dbReference type="Pfam" id="PF17917">
    <property type="entry name" value="RT_RNaseH"/>
    <property type="match status" value="1"/>
</dbReference>
<dbReference type="Pfam" id="PF17921">
    <property type="entry name" value="Integrase_H2C2"/>
    <property type="match status" value="1"/>
</dbReference>
<keyword evidence="4" id="KW-0548">Nucleotidyltransferase</keyword>
<dbReference type="PROSITE" id="PS50994">
    <property type="entry name" value="INTEGRASE"/>
    <property type="match status" value="1"/>
</dbReference>